<dbReference type="EC" id="3.5.1.4" evidence="2"/>
<reference evidence="3" key="1">
    <citation type="submission" date="2018-03" db="EMBL/GenBank/DDBJ databases">
        <authorList>
            <person name="Rodrigo-Torres L."/>
            <person name="Arahal R. D."/>
            <person name="Lucena T."/>
        </authorList>
    </citation>
    <scope>NUCLEOTIDE SEQUENCE [LARGE SCALE GENOMIC DNA]</scope>
    <source>
        <strain evidence="3">CECT 7615</strain>
    </source>
</reference>
<protein>
    <submittedName>
        <fullName evidence="2">Amidase AmiD</fullName>
        <ecNumber evidence="2">3.5.1.4</ecNumber>
    </submittedName>
</protein>
<keyword evidence="3" id="KW-1185">Reference proteome</keyword>
<dbReference type="InterPro" id="IPR000120">
    <property type="entry name" value="Amidase"/>
</dbReference>
<dbReference type="InterPro" id="IPR036928">
    <property type="entry name" value="AS_sf"/>
</dbReference>
<dbReference type="OrthoDB" id="9777859at2"/>
<dbReference type="PANTHER" id="PTHR11895:SF151">
    <property type="entry name" value="GLUTAMYL-TRNA(GLN) AMIDOTRANSFERASE SUBUNIT A"/>
    <property type="match status" value="1"/>
</dbReference>
<dbReference type="GO" id="GO:0004040">
    <property type="term" value="F:amidase activity"/>
    <property type="evidence" value="ECO:0007669"/>
    <property type="project" value="UniProtKB-EC"/>
</dbReference>
<evidence type="ECO:0000313" key="2">
    <source>
        <dbReference type="EMBL" id="SPJ31358.1"/>
    </source>
</evidence>
<feature type="domain" description="Amidase" evidence="1">
    <location>
        <begin position="27"/>
        <end position="431"/>
    </location>
</feature>
<dbReference type="Pfam" id="PF01425">
    <property type="entry name" value="Amidase"/>
    <property type="match status" value="1"/>
</dbReference>
<dbReference type="Proteomes" id="UP000244898">
    <property type="component" value="Unassembled WGS sequence"/>
</dbReference>
<dbReference type="PANTHER" id="PTHR11895">
    <property type="entry name" value="TRANSAMIDASE"/>
    <property type="match status" value="1"/>
</dbReference>
<gene>
    <name evidence="2" type="primary">amiD_3</name>
    <name evidence="2" type="ORF">TRM7615_04901</name>
</gene>
<dbReference type="SUPFAM" id="SSF75304">
    <property type="entry name" value="Amidase signature (AS) enzymes"/>
    <property type="match status" value="1"/>
</dbReference>
<organism evidence="2 3">
    <name type="scientific">Falsiruegeria mediterranea M17</name>
    <dbReference type="NCBI Taxonomy" id="1200281"/>
    <lineage>
        <taxon>Bacteria</taxon>
        <taxon>Pseudomonadati</taxon>
        <taxon>Pseudomonadota</taxon>
        <taxon>Alphaproteobacteria</taxon>
        <taxon>Rhodobacterales</taxon>
        <taxon>Roseobacteraceae</taxon>
        <taxon>Falsiruegeria</taxon>
    </lineage>
</organism>
<evidence type="ECO:0000313" key="3">
    <source>
        <dbReference type="Proteomes" id="UP000244898"/>
    </source>
</evidence>
<evidence type="ECO:0000259" key="1">
    <source>
        <dbReference type="Pfam" id="PF01425"/>
    </source>
</evidence>
<sequence length="447" mass="47644">MIKDSYTLSATEALAAMAAGRLTSVALVQSCLDRIKSTDEAIKAWAFLDPDAALAQAAECDRLRKAGMALGPLHGIPVGLKDIIDTAKMPTQRGTPIFAGRETDNVARLVEHLRESGAVIMGKTVTTELAFVHANETRNPHNANYSPGGSSSGSAAAVAAFHVPLAIGTQTNGSVIRPASFCGTFGFKPTRGVISRTGVLQTSVSLDQVGCFGRTLADTALLTDAIAGYDQRDPASFARPRPDMSVGVAADVPVPPDLVWFELPFNDRLSEAALTGLEAVLDILGPQVTRMQPAETLSNLVAVQARIHEYEICQHQAEVFDQHWDQISDTLKPVITRGRQITHTEYEDALDVKVSAEAFFADFFVEFDGIIAPSAAGEAPLFGNGTGDPIFCTLWTLAGLPCVTLPLLVGETDLPIGVQLIGPAEKDDRLLRTARWLQTELVQAAGS</sequence>
<dbReference type="RefSeq" id="WP_108792574.1">
    <property type="nucleotide sequence ID" value="NZ_ONZG01000021.1"/>
</dbReference>
<dbReference type="Gene3D" id="3.90.1300.10">
    <property type="entry name" value="Amidase signature (AS) domain"/>
    <property type="match status" value="1"/>
</dbReference>
<accession>A0A2R8CGH5</accession>
<dbReference type="InterPro" id="IPR023631">
    <property type="entry name" value="Amidase_dom"/>
</dbReference>
<proteinExistence type="predicted"/>
<dbReference type="EMBL" id="ONZG01000021">
    <property type="protein sequence ID" value="SPJ31358.1"/>
    <property type="molecule type" value="Genomic_DNA"/>
</dbReference>
<keyword evidence="2" id="KW-0378">Hydrolase</keyword>
<name>A0A2R8CGH5_9RHOB</name>
<dbReference type="AlphaFoldDB" id="A0A2R8CGH5"/>